<name>H5SR90_ACEAU</name>
<dbReference type="SUPFAM" id="SSF49299">
    <property type="entry name" value="PKD domain"/>
    <property type="match status" value="2"/>
</dbReference>
<reference evidence="3" key="1">
    <citation type="journal article" date="2005" name="Environ. Microbiol.">
        <title>Genetic and functional properties of uncultivated thermophilic crenarchaeotes from a subsurface gold mine as revealed by analysis of genome fragments.</title>
        <authorList>
            <person name="Nunoura T."/>
            <person name="Hirayama H."/>
            <person name="Takami H."/>
            <person name="Oida H."/>
            <person name="Nishi S."/>
            <person name="Shimamura S."/>
            <person name="Suzuki Y."/>
            <person name="Inagaki F."/>
            <person name="Takai K."/>
            <person name="Nealson K.H."/>
            <person name="Horikoshi K."/>
        </authorList>
    </citation>
    <scope>NUCLEOTIDE SEQUENCE</scope>
</reference>
<dbReference type="InterPro" id="IPR013783">
    <property type="entry name" value="Ig-like_fold"/>
</dbReference>
<dbReference type="PANTHER" id="PTHR36842">
    <property type="entry name" value="PROTEIN TOLB HOMOLOG"/>
    <property type="match status" value="1"/>
</dbReference>
<proteinExistence type="predicted"/>
<evidence type="ECO:0000259" key="2">
    <source>
        <dbReference type="PROSITE" id="PS50093"/>
    </source>
</evidence>
<dbReference type="SMART" id="SM00089">
    <property type="entry name" value="PKD"/>
    <property type="match status" value="2"/>
</dbReference>
<dbReference type="PROSITE" id="PS51257">
    <property type="entry name" value="PROKAR_LIPOPROTEIN"/>
    <property type="match status" value="1"/>
</dbReference>
<dbReference type="Pfam" id="PF18911">
    <property type="entry name" value="PKD_4"/>
    <property type="match status" value="2"/>
</dbReference>
<dbReference type="PROSITE" id="PS50093">
    <property type="entry name" value="PKD"/>
    <property type="match status" value="2"/>
</dbReference>
<evidence type="ECO:0000313" key="3">
    <source>
        <dbReference type="EMBL" id="BAL58607.1"/>
    </source>
</evidence>
<gene>
    <name evidence="3" type="ORF">HGMM_OP2C157</name>
</gene>
<evidence type="ECO:0000256" key="1">
    <source>
        <dbReference type="SAM" id="SignalP"/>
    </source>
</evidence>
<sequence>MPRSLKITALLALLVISSCASNTPPTARITSPTEGAFLNERTVQFAGEWSDPDDEVKSVLWNFGDGATSTEPSPTHTYAKGGRYTVELTVTDAKNAKTRARITFAINQEPVPFATAKLPNSPDSVPSKYISGDPPLMVQFSSAASKDPDGSIVSYTWDFGDGEKSTEPNPTYTYSEPGIYEVTLTVTDDHGLTAQDTSIRIEVKAPEPTVLTVGDITYRLYDRHEIGSTERGQSWLYRYVVEQPKHLSREQIAAVLTDAFGRLKRRARLGVLNIWLFAEAKNNFMSPSDYAHFLGSLTWEPNADPQMLFNEKYLAGTAPVVYGYHVDRQPTLAPNTAGCPACRDHQIAKIAVYLEGETFCRAGVVNTLTEILKAFQDASGYLFDIYGKDITFPLGGAVGSTLMPLELLPASLLVLKPTQWDIETTSLKLYLPAIPDC</sequence>
<dbReference type="PANTHER" id="PTHR36842:SF1">
    <property type="entry name" value="PROTEIN TOLB"/>
    <property type="match status" value="1"/>
</dbReference>
<reference evidence="3" key="2">
    <citation type="journal article" date="2012" name="PLoS ONE">
        <title>A Deeply Branching Thermophilic Bacterium with an Ancient Acetyl-CoA Pathway Dominates a Subsurface Ecosystem.</title>
        <authorList>
            <person name="Takami H."/>
            <person name="Noguchi H."/>
            <person name="Takaki Y."/>
            <person name="Uchiyama I."/>
            <person name="Toyoda A."/>
            <person name="Nishi S."/>
            <person name="Chee G.-J."/>
            <person name="Arai W."/>
            <person name="Nunoura T."/>
            <person name="Itoh T."/>
            <person name="Hattori M."/>
            <person name="Takai K."/>
        </authorList>
    </citation>
    <scope>NUCLEOTIDE SEQUENCE</scope>
</reference>
<dbReference type="InterPro" id="IPR000601">
    <property type="entry name" value="PKD_dom"/>
</dbReference>
<dbReference type="InterPro" id="IPR022409">
    <property type="entry name" value="PKD/Chitinase_dom"/>
</dbReference>
<dbReference type="InterPro" id="IPR035986">
    <property type="entry name" value="PKD_dom_sf"/>
</dbReference>
<feature type="domain" description="PKD" evidence="2">
    <location>
        <begin position="61"/>
        <end position="106"/>
    </location>
</feature>
<dbReference type="CDD" id="cd00146">
    <property type="entry name" value="PKD"/>
    <property type="match status" value="2"/>
</dbReference>
<feature type="domain" description="PKD" evidence="2">
    <location>
        <begin position="121"/>
        <end position="203"/>
    </location>
</feature>
<dbReference type="Gene3D" id="2.60.40.10">
    <property type="entry name" value="Immunoglobulins"/>
    <property type="match status" value="2"/>
</dbReference>
<protein>
    <recommendedName>
        <fullName evidence="2">PKD domain-containing protein</fullName>
    </recommendedName>
</protein>
<feature type="chain" id="PRO_5003598282" description="PKD domain-containing protein" evidence="1">
    <location>
        <begin position="21"/>
        <end position="437"/>
    </location>
</feature>
<dbReference type="EMBL" id="AP011801">
    <property type="protein sequence ID" value="BAL58607.1"/>
    <property type="molecule type" value="Genomic_DNA"/>
</dbReference>
<feature type="signal peptide" evidence="1">
    <location>
        <begin position="1"/>
        <end position="20"/>
    </location>
</feature>
<organism evidence="3">
    <name type="scientific">Acetithermum autotrophicum</name>
    <dbReference type="NCBI Taxonomy" id="1446466"/>
    <lineage>
        <taxon>Bacteria</taxon>
        <taxon>Candidatus Bipolaricaulota</taxon>
        <taxon>Candidatus Acetithermum</taxon>
    </lineage>
</organism>
<accession>H5SR90</accession>
<keyword evidence="1" id="KW-0732">Signal</keyword>
<dbReference type="AlphaFoldDB" id="H5SR90"/>